<dbReference type="NCBIfam" id="TIGR00199">
    <property type="entry name" value="PncC_domain"/>
    <property type="match status" value="1"/>
</dbReference>
<dbReference type="SUPFAM" id="SSF142433">
    <property type="entry name" value="CinA-like"/>
    <property type="match status" value="1"/>
</dbReference>
<dbReference type="Proteomes" id="UP000635477">
    <property type="component" value="Unassembled WGS sequence"/>
</dbReference>
<evidence type="ECO:0000313" key="3">
    <source>
        <dbReference type="Proteomes" id="UP000635477"/>
    </source>
</evidence>
<dbReference type="InterPro" id="IPR008136">
    <property type="entry name" value="CinA_C"/>
</dbReference>
<protein>
    <recommendedName>
        <fullName evidence="1">CinA C-terminal domain-containing protein</fullName>
    </recommendedName>
</protein>
<dbReference type="InterPro" id="IPR036653">
    <property type="entry name" value="CinA-like_C"/>
</dbReference>
<gene>
    <name evidence="2" type="ORF">FZEAL_10655</name>
</gene>
<dbReference type="Gene3D" id="3.90.950.20">
    <property type="entry name" value="CinA-like"/>
    <property type="match status" value="1"/>
</dbReference>
<comment type="caution">
    <text evidence="2">The sequence shown here is derived from an EMBL/GenBank/DDBJ whole genome shotgun (WGS) entry which is preliminary data.</text>
</comment>
<evidence type="ECO:0000259" key="1">
    <source>
        <dbReference type="Pfam" id="PF02464"/>
    </source>
</evidence>
<accession>A0A8H4TYH2</accession>
<dbReference type="OrthoDB" id="2350783at2759"/>
<dbReference type="Pfam" id="PF02464">
    <property type="entry name" value="CinA"/>
    <property type="match status" value="1"/>
</dbReference>
<dbReference type="EMBL" id="JABEYC010001310">
    <property type="protein sequence ID" value="KAF4966448.1"/>
    <property type="molecule type" value="Genomic_DNA"/>
</dbReference>
<reference evidence="2" key="2">
    <citation type="submission" date="2020-05" db="EMBL/GenBank/DDBJ databases">
        <authorList>
            <person name="Kim H.-S."/>
            <person name="Proctor R.H."/>
            <person name="Brown D.W."/>
        </authorList>
    </citation>
    <scope>NUCLEOTIDE SEQUENCE</scope>
    <source>
        <strain evidence="2">NRRL 22465</strain>
    </source>
</reference>
<sequence>MASSPQFIKRSSETLRDIAGDVVRMLKHAKETVAVAESLTGGGIMAAITSVEGASAVFRGGVVSYATGVKQNLLGVDANLVSLQGVIDGDVAQQMATGARTVTALDTTTTWGISTTGVAGPDLQDGKPVGMVFIGIATGDQSKALGPFQFPGDRDGIRQATVMEALSQLREMLADRQSTGEEERLLQFSEEWRA</sequence>
<keyword evidence="3" id="KW-1185">Reference proteome</keyword>
<reference evidence="2" key="1">
    <citation type="journal article" date="2020" name="BMC Genomics">
        <title>Correction to: Identification and distribution of gene clusters required for synthesis of sphingolipid metabolism inhibitors in diverse species of the filamentous fungus Fusarium.</title>
        <authorList>
            <person name="Kim H.S."/>
            <person name="Lohmar J.M."/>
            <person name="Busman M."/>
            <person name="Brown D.W."/>
            <person name="Naumann T.A."/>
            <person name="Divon H.H."/>
            <person name="Lysoe E."/>
            <person name="Uhlig S."/>
            <person name="Proctor R.H."/>
        </authorList>
    </citation>
    <scope>NUCLEOTIDE SEQUENCE</scope>
    <source>
        <strain evidence="2">NRRL 22465</strain>
    </source>
</reference>
<evidence type="ECO:0000313" key="2">
    <source>
        <dbReference type="EMBL" id="KAF4966448.1"/>
    </source>
</evidence>
<feature type="domain" description="CinA C-terminal" evidence="1">
    <location>
        <begin position="17"/>
        <end position="173"/>
    </location>
</feature>
<organism evidence="2 3">
    <name type="scientific">Fusarium zealandicum</name>
    <dbReference type="NCBI Taxonomy" id="1053134"/>
    <lineage>
        <taxon>Eukaryota</taxon>
        <taxon>Fungi</taxon>
        <taxon>Dikarya</taxon>
        <taxon>Ascomycota</taxon>
        <taxon>Pezizomycotina</taxon>
        <taxon>Sordariomycetes</taxon>
        <taxon>Hypocreomycetidae</taxon>
        <taxon>Hypocreales</taxon>
        <taxon>Nectriaceae</taxon>
        <taxon>Fusarium</taxon>
        <taxon>Fusarium staphyleae species complex</taxon>
    </lineage>
</organism>
<proteinExistence type="predicted"/>
<dbReference type="AlphaFoldDB" id="A0A8H4TYH2"/>
<name>A0A8H4TYH2_9HYPO</name>